<gene>
    <name evidence="1" type="ORF">EGA29_06430</name>
</gene>
<organism evidence="1 2">
    <name type="scientific">Ralstonia pseudosolanacearum</name>
    <dbReference type="NCBI Taxonomy" id="1310165"/>
    <lineage>
        <taxon>Bacteria</taxon>
        <taxon>Pseudomonadati</taxon>
        <taxon>Pseudomonadota</taxon>
        <taxon>Betaproteobacteria</taxon>
        <taxon>Burkholderiales</taxon>
        <taxon>Burkholderiaceae</taxon>
        <taxon>Ralstonia</taxon>
        <taxon>Ralstonia solanacearum species complex</taxon>
    </lineage>
</organism>
<dbReference type="EMBL" id="RJTL01000007">
    <property type="protein sequence ID" value="RNM09505.1"/>
    <property type="molecule type" value="Genomic_DNA"/>
</dbReference>
<dbReference type="RefSeq" id="WP_071615626.1">
    <property type="nucleotide sequence ID" value="NZ_AP029004.1"/>
</dbReference>
<dbReference type="Proteomes" id="UP000271222">
    <property type="component" value="Unassembled WGS sequence"/>
</dbReference>
<evidence type="ECO:0000313" key="1">
    <source>
        <dbReference type="EMBL" id="RNM09505.1"/>
    </source>
</evidence>
<comment type="caution">
    <text evidence="1">The sequence shown here is derived from an EMBL/GenBank/DDBJ whole genome shotgun (WGS) entry which is preliminary data.</text>
</comment>
<dbReference type="AlphaFoldDB" id="A0A454TVS5"/>
<reference evidence="1 2" key="1">
    <citation type="submission" date="2018-10" db="EMBL/GenBank/DDBJ databases">
        <title>Draft Genome Sequence of Ralstonia pseudosolanacearum (R. solanacearum phylotype I) Strain Tg03 Isolated from Luffa cylindrica in China.</title>
        <authorList>
            <person name="Yuan G.-Q."/>
            <person name="Li Q.-Q."/>
            <person name="Zhang Y.-W."/>
        </authorList>
    </citation>
    <scope>NUCLEOTIDE SEQUENCE [LARGE SCALE GENOMIC DNA]</scope>
    <source>
        <strain evidence="1 2">Tg03</strain>
    </source>
</reference>
<name>A0A454TVS5_9RALS</name>
<dbReference type="OrthoDB" id="798764at2"/>
<evidence type="ECO:0000313" key="2">
    <source>
        <dbReference type="Proteomes" id="UP000271222"/>
    </source>
</evidence>
<protein>
    <submittedName>
        <fullName evidence="1">Uncharacterized protein</fullName>
    </submittedName>
</protein>
<accession>A0A454TVS5</accession>
<sequence length="74" mass="8277">MNDNTEHEITPDVVQAARENPDGWVYKIEGTYGPAEHVPLEAIVGAWKVDVHGNLTGEFMPNPKYQPGFLKTKK</sequence>
<proteinExistence type="predicted"/>